<proteinExistence type="predicted"/>
<dbReference type="InterPro" id="IPR036873">
    <property type="entry name" value="Rhodanese-like_dom_sf"/>
</dbReference>
<name>A0A1T2KUG5_9GAMM</name>
<dbReference type="Pfam" id="PF00581">
    <property type="entry name" value="Rhodanese"/>
    <property type="match status" value="1"/>
</dbReference>
<dbReference type="AlphaFoldDB" id="A0A1T2KUG5"/>
<comment type="caution">
    <text evidence="3">The sequence shown here is derived from an EMBL/GenBank/DDBJ whole genome shotgun (WGS) entry which is preliminary data.</text>
</comment>
<dbReference type="RefSeq" id="WP_078487264.1">
    <property type="nucleotide sequence ID" value="NZ_MPRJ01000042.1"/>
</dbReference>
<sequence>MNISKMSTAFALVGGLAVSASAFASGINITPSLKAVDVLHGGKPVTIERTSDKNATIPLAYAKVSRACPPFCVQPMTVASGVDTVGELEVLGYLKRISNGDRSVMVVDSRESAWVNRGTIPGAVNTPWNMINVDVAGTFEVEAEAEGLHDILINKFGAKLDNGHWDFRNAKTLVLFCNGIWCPQSSINIKTLVKMGYPAYKLKWYRGGVQSWVSVGLTTVKP</sequence>
<feature type="domain" description="Rhodanese" evidence="2">
    <location>
        <begin position="100"/>
        <end position="221"/>
    </location>
</feature>
<feature type="chain" id="PRO_5010553280" evidence="1">
    <location>
        <begin position="25"/>
        <end position="222"/>
    </location>
</feature>
<dbReference type="OrthoDB" id="9784513at2"/>
<dbReference type="PROSITE" id="PS50206">
    <property type="entry name" value="RHODANESE_3"/>
    <property type="match status" value="1"/>
</dbReference>
<dbReference type="Proteomes" id="UP000190896">
    <property type="component" value="Unassembled WGS sequence"/>
</dbReference>
<keyword evidence="4" id="KW-1185">Reference proteome</keyword>
<dbReference type="EMBL" id="MPRJ01000042">
    <property type="protein sequence ID" value="OOZ36370.1"/>
    <property type="molecule type" value="Genomic_DNA"/>
</dbReference>
<dbReference type="Gene3D" id="3.40.250.10">
    <property type="entry name" value="Rhodanese-like domain"/>
    <property type="match status" value="1"/>
</dbReference>
<keyword evidence="1" id="KW-0732">Signal</keyword>
<dbReference type="GO" id="GO:0016740">
    <property type="term" value="F:transferase activity"/>
    <property type="evidence" value="ECO:0007669"/>
    <property type="project" value="UniProtKB-KW"/>
</dbReference>
<organism evidence="3 4">
    <name type="scientific">Solemya velesiana gill symbiont</name>
    <dbReference type="NCBI Taxonomy" id="1918948"/>
    <lineage>
        <taxon>Bacteria</taxon>
        <taxon>Pseudomonadati</taxon>
        <taxon>Pseudomonadota</taxon>
        <taxon>Gammaproteobacteria</taxon>
        <taxon>sulfur-oxidizing symbionts</taxon>
    </lineage>
</organism>
<protein>
    <submittedName>
        <fullName evidence="3">Sulfurtransferase</fullName>
    </submittedName>
</protein>
<evidence type="ECO:0000313" key="3">
    <source>
        <dbReference type="EMBL" id="OOZ36370.1"/>
    </source>
</evidence>
<gene>
    <name evidence="3" type="ORF">BOW51_07500</name>
</gene>
<evidence type="ECO:0000313" key="4">
    <source>
        <dbReference type="Proteomes" id="UP000190896"/>
    </source>
</evidence>
<accession>A0A1T2KUG5</accession>
<feature type="signal peptide" evidence="1">
    <location>
        <begin position="1"/>
        <end position="24"/>
    </location>
</feature>
<evidence type="ECO:0000259" key="2">
    <source>
        <dbReference type="PROSITE" id="PS50206"/>
    </source>
</evidence>
<reference evidence="3 4" key="1">
    <citation type="submission" date="2016-11" db="EMBL/GenBank/DDBJ databases">
        <title>Mixed transmission modes and dynamic genome evolution in an obligate animal-bacterial symbiosis.</title>
        <authorList>
            <person name="Russell S.L."/>
            <person name="Corbett-Detig R.B."/>
            <person name="Cavanaugh C.M."/>
        </authorList>
    </citation>
    <scope>NUCLEOTIDE SEQUENCE [LARGE SCALE GENOMIC DNA]</scope>
    <source>
        <strain evidence="3">Se-Cadez</strain>
    </source>
</reference>
<evidence type="ECO:0000256" key="1">
    <source>
        <dbReference type="SAM" id="SignalP"/>
    </source>
</evidence>
<dbReference type="SUPFAM" id="SSF52821">
    <property type="entry name" value="Rhodanese/Cell cycle control phosphatase"/>
    <property type="match status" value="1"/>
</dbReference>
<dbReference type="InterPro" id="IPR001763">
    <property type="entry name" value="Rhodanese-like_dom"/>
</dbReference>
<keyword evidence="3" id="KW-0808">Transferase</keyword>